<dbReference type="EMBL" id="JACEIK010013195">
    <property type="protein sequence ID" value="MCE3216404.1"/>
    <property type="molecule type" value="Genomic_DNA"/>
</dbReference>
<reference evidence="1 2" key="1">
    <citation type="journal article" date="2021" name="BMC Genomics">
        <title>Datura genome reveals duplications of psychoactive alkaloid biosynthetic genes and high mutation rate following tissue culture.</title>
        <authorList>
            <person name="Rajewski A."/>
            <person name="Carter-House D."/>
            <person name="Stajich J."/>
            <person name="Litt A."/>
        </authorList>
    </citation>
    <scope>NUCLEOTIDE SEQUENCE [LARGE SCALE GENOMIC DNA]</scope>
    <source>
        <strain evidence="1">AR-01</strain>
    </source>
</reference>
<accession>A0ABS8WY34</accession>
<gene>
    <name evidence="1" type="ORF">HAX54_006356</name>
</gene>
<evidence type="ECO:0000313" key="1">
    <source>
        <dbReference type="EMBL" id="MCE3216404.1"/>
    </source>
</evidence>
<name>A0ABS8WY34_DATST</name>
<organism evidence="1 2">
    <name type="scientific">Datura stramonium</name>
    <name type="common">Jimsonweed</name>
    <name type="synonym">Common thornapple</name>
    <dbReference type="NCBI Taxonomy" id="4076"/>
    <lineage>
        <taxon>Eukaryota</taxon>
        <taxon>Viridiplantae</taxon>
        <taxon>Streptophyta</taxon>
        <taxon>Embryophyta</taxon>
        <taxon>Tracheophyta</taxon>
        <taxon>Spermatophyta</taxon>
        <taxon>Magnoliopsida</taxon>
        <taxon>eudicotyledons</taxon>
        <taxon>Gunneridae</taxon>
        <taxon>Pentapetalae</taxon>
        <taxon>asterids</taxon>
        <taxon>lamiids</taxon>
        <taxon>Solanales</taxon>
        <taxon>Solanaceae</taxon>
        <taxon>Solanoideae</taxon>
        <taxon>Datureae</taxon>
        <taxon>Datura</taxon>
    </lineage>
</organism>
<protein>
    <submittedName>
        <fullName evidence="1">Uncharacterized protein</fullName>
    </submittedName>
</protein>
<comment type="caution">
    <text evidence="1">The sequence shown here is derived from an EMBL/GenBank/DDBJ whole genome shotgun (WGS) entry which is preliminary data.</text>
</comment>
<proteinExistence type="predicted"/>
<keyword evidence="2" id="KW-1185">Reference proteome</keyword>
<evidence type="ECO:0000313" key="2">
    <source>
        <dbReference type="Proteomes" id="UP000823775"/>
    </source>
</evidence>
<dbReference type="Proteomes" id="UP000823775">
    <property type="component" value="Unassembled WGS sequence"/>
</dbReference>
<sequence>MSHFAAIIPLLGQPTPRHEFWSFPALLRHETDHLHLGLAAMGILPLQCKILRYRFSHSSSRGKIDGQEGDAGKDHFPVRCKNDLSGRSIAEKEALAEANGSSMSFMITRRLNRELETSIEKGKNPLRVQIKPNMRCLYR</sequence>